<dbReference type="EMBL" id="CH968924">
    <property type="protein sequence ID" value="EDW86879.2"/>
    <property type="molecule type" value="Genomic_DNA"/>
</dbReference>
<dbReference type="HOGENOM" id="CLU_111287_0_0_1"/>
<feature type="signal peptide" evidence="1">
    <location>
        <begin position="1"/>
        <end position="22"/>
    </location>
</feature>
<evidence type="ECO:0000313" key="3">
    <source>
        <dbReference type="Proteomes" id="UP000007798"/>
    </source>
</evidence>
<accession>B4NR90</accession>
<feature type="chain" id="PRO_5006458534" evidence="1">
    <location>
        <begin position="23"/>
        <end position="222"/>
    </location>
</feature>
<organism evidence="2 3">
    <name type="scientific">Drosophila willistoni</name>
    <name type="common">Fruit fly</name>
    <dbReference type="NCBI Taxonomy" id="7260"/>
    <lineage>
        <taxon>Eukaryota</taxon>
        <taxon>Metazoa</taxon>
        <taxon>Ecdysozoa</taxon>
        <taxon>Arthropoda</taxon>
        <taxon>Hexapoda</taxon>
        <taxon>Insecta</taxon>
        <taxon>Pterygota</taxon>
        <taxon>Neoptera</taxon>
        <taxon>Endopterygota</taxon>
        <taxon>Diptera</taxon>
        <taxon>Brachycera</taxon>
        <taxon>Muscomorpha</taxon>
        <taxon>Ephydroidea</taxon>
        <taxon>Drosophilidae</taxon>
        <taxon>Drosophila</taxon>
        <taxon>Sophophora</taxon>
    </lineage>
</organism>
<reference evidence="2 3" key="1">
    <citation type="journal article" date="2007" name="Nature">
        <title>Evolution of genes and genomes on the Drosophila phylogeny.</title>
        <authorList>
            <consortium name="Drosophila 12 Genomes Consortium"/>
            <person name="Clark A.G."/>
            <person name="Eisen M.B."/>
            <person name="Smith D.R."/>
            <person name="Bergman C.M."/>
            <person name="Oliver B."/>
            <person name="Markow T.A."/>
            <person name="Kaufman T.C."/>
            <person name="Kellis M."/>
            <person name="Gelbart W."/>
            <person name="Iyer V.N."/>
            <person name="Pollard D.A."/>
            <person name="Sackton T.B."/>
            <person name="Larracuente A.M."/>
            <person name="Singh N.D."/>
            <person name="Abad J.P."/>
            <person name="Abt D.N."/>
            <person name="Adryan B."/>
            <person name="Aguade M."/>
            <person name="Akashi H."/>
            <person name="Anderson W.W."/>
            <person name="Aquadro C.F."/>
            <person name="Ardell D.H."/>
            <person name="Arguello R."/>
            <person name="Artieri C.G."/>
            <person name="Barbash D.A."/>
            <person name="Barker D."/>
            <person name="Barsanti P."/>
            <person name="Batterham P."/>
            <person name="Batzoglou S."/>
            <person name="Begun D."/>
            <person name="Bhutkar A."/>
            <person name="Blanco E."/>
            <person name="Bosak S.A."/>
            <person name="Bradley R.K."/>
            <person name="Brand A.D."/>
            <person name="Brent M.R."/>
            <person name="Brooks A.N."/>
            <person name="Brown R.H."/>
            <person name="Butlin R.K."/>
            <person name="Caggese C."/>
            <person name="Calvi B.R."/>
            <person name="Bernardo de Carvalho A."/>
            <person name="Caspi A."/>
            <person name="Castrezana S."/>
            <person name="Celniker S.E."/>
            <person name="Chang J.L."/>
            <person name="Chapple C."/>
            <person name="Chatterji S."/>
            <person name="Chinwalla A."/>
            <person name="Civetta A."/>
            <person name="Clifton S.W."/>
            <person name="Comeron J.M."/>
            <person name="Costello J.C."/>
            <person name="Coyne J.A."/>
            <person name="Daub J."/>
            <person name="David R.G."/>
            <person name="Delcher A.L."/>
            <person name="Delehaunty K."/>
            <person name="Do C.B."/>
            <person name="Ebling H."/>
            <person name="Edwards K."/>
            <person name="Eickbush T."/>
            <person name="Evans J.D."/>
            <person name="Filipski A."/>
            <person name="Findeiss S."/>
            <person name="Freyhult E."/>
            <person name="Fulton L."/>
            <person name="Fulton R."/>
            <person name="Garcia A.C."/>
            <person name="Gardiner A."/>
            <person name="Garfield D.A."/>
            <person name="Garvin B.E."/>
            <person name="Gibson G."/>
            <person name="Gilbert D."/>
            <person name="Gnerre S."/>
            <person name="Godfrey J."/>
            <person name="Good R."/>
            <person name="Gotea V."/>
            <person name="Gravely B."/>
            <person name="Greenberg A.J."/>
            <person name="Griffiths-Jones S."/>
            <person name="Gross S."/>
            <person name="Guigo R."/>
            <person name="Gustafson E.A."/>
            <person name="Haerty W."/>
            <person name="Hahn M.W."/>
            <person name="Halligan D.L."/>
            <person name="Halpern A.L."/>
            <person name="Halter G.M."/>
            <person name="Han M.V."/>
            <person name="Heger A."/>
            <person name="Hillier L."/>
            <person name="Hinrichs A.S."/>
            <person name="Holmes I."/>
            <person name="Hoskins R.A."/>
            <person name="Hubisz M.J."/>
            <person name="Hultmark D."/>
            <person name="Huntley M.A."/>
            <person name="Jaffe D.B."/>
            <person name="Jagadeeshan S."/>
            <person name="Jeck W.R."/>
            <person name="Johnson J."/>
            <person name="Jones C.D."/>
            <person name="Jordan W.C."/>
            <person name="Karpen G.H."/>
            <person name="Kataoka E."/>
            <person name="Keightley P.D."/>
            <person name="Kheradpour P."/>
            <person name="Kirkness E.F."/>
            <person name="Koerich L.B."/>
            <person name="Kristiansen K."/>
            <person name="Kudrna D."/>
            <person name="Kulathinal R.J."/>
            <person name="Kumar S."/>
            <person name="Kwok R."/>
            <person name="Lander E."/>
            <person name="Langley C.H."/>
            <person name="Lapoint R."/>
            <person name="Lazzaro B.P."/>
            <person name="Lee S.J."/>
            <person name="Levesque L."/>
            <person name="Li R."/>
            <person name="Lin C.F."/>
            <person name="Lin M.F."/>
            <person name="Lindblad-Toh K."/>
            <person name="Llopart A."/>
            <person name="Long M."/>
            <person name="Low L."/>
            <person name="Lozovsky E."/>
            <person name="Lu J."/>
            <person name="Luo M."/>
            <person name="Machado C.A."/>
            <person name="Makalowski W."/>
            <person name="Marzo M."/>
            <person name="Matsuda M."/>
            <person name="Matzkin L."/>
            <person name="McAllister B."/>
            <person name="McBride C.S."/>
            <person name="McKernan B."/>
            <person name="McKernan K."/>
            <person name="Mendez-Lago M."/>
            <person name="Minx P."/>
            <person name="Mollenhauer M.U."/>
            <person name="Montooth K."/>
            <person name="Mount S.M."/>
            <person name="Mu X."/>
            <person name="Myers E."/>
            <person name="Negre B."/>
            <person name="Newfeld S."/>
            <person name="Nielsen R."/>
            <person name="Noor M.A."/>
            <person name="O'Grady P."/>
            <person name="Pachter L."/>
            <person name="Papaceit M."/>
            <person name="Parisi M.J."/>
            <person name="Parisi M."/>
            <person name="Parts L."/>
            <person name="Pedersen J.S."/>
            <person name="Pesole G."/>
            <person name="Phillippy A.M."/>
            <person name="Ponting C.P."/>
            <person name="Pop M."/>
            <person name="Porcelli D."/>
            <person name="Powell J.R."/>
            <person name="Prohaska S."/>
            <person name="Pruitt K."/>
            <person name="Puig M."/>
            <person name="Quesneville H."/>
            <person name="Ram K.R."/>
            <person name="Rand D."/>
            <person name="Rasmussen M.D."/>
            <person name="Reed L.K."/>
            <person name="Reenan R."/>
            <person name="Reily A."/>
            <person name="Remington K.A."/>
            <person name="Rieger T.T."/>
            <person name="Ritchie M.G."/>
            <person name="Robin C."/>
            <person name="Rogers Y.H."/>
            <person name="Rohde C."/>
            <person name="Rozas J."/>
            <person name="Rubenfield M.J."/>
            <person name="Ruiz A."/>
            <person name="Russo S."/>
            <person name="Salzberg S.L."/>
            <person name="Sanchez-Gracia A."/>
            <person name="Saranga D.J."/>
            <person name="Sato H."/>
            <person name="Schaeffer S.W."/>
            <person name="Schatz M.C."/>
            <person name="Schlenke T."/>
            <person name="Schwartz R."/>
            <person name="Segarra C."/>
            <person name="Singh R.S."/>
            <person name="Sirot L."/>
            <person name="Sirota M."/>
            <person name="Sisneros N.B."/>
            <person name="Smith C.D."/>
            <person name="Smith T.F."/>
            <person name="Spieth J."/>
            <person name="Stage D.E."/>
            <person name="Stark A."/>
            <person name="Stephan W."/>
            <person name="Strausberg R.L."/>
            <person name="Strempel S."/>
            <person name="Sturgill D."/>
            <person name="Sutton G."/>
            <person name="Sutton G.G."/>
            <person name="Tao W."/>
            <person name="Teichmann S."/>
            <person name="Tobari Y.N."/>
            <person name="Tomimura Y."/>
            <person name="Tsolas J.M."/>
            <person name="Valente V.L."/>
            <person name="Venter E."/>
            <person name="Venter J.C."/>
            <person name="Vicario S."/>
            <person name="Vieira F.G."/>
            <person name="Vilella A.J."/>
            <person name="Villasante A."/>
            <person name="Walenz B."/>
            <person name="Wang J."/>
            <person name="Wasserman M."/>
            <person name="Watts T."/>
            <person name="Wilson D."/>
            <person name="Wilson R.K."/>
            <person name="Wing R.A."/>
            <person name="Wolfner M.F."/>
            <person name="Wong A."/>
            <person name="Wong G.K."/>
            <person name="Wu C.I."/>
            <person name="Wu G."/>
            <person name="Yamamoto D."/>
            <person name="Yang H.P."/>
            <person name="Yang S.P."/>
            <person name="Yorke J.A."/>
            <person name="Yoshida K."/>
            <person name="Zdobnov E."/>
            <person name="Zhang P."/>
            <person name="Zhang Y."/>
            <person name="Zimin A.V."/>
            <person name="Baldwin J."/>
            <person name="Abdouelleil A."/>
            <person name="Abdulkadir J."/>
            <person name="Abebe A."/>
            <person name="Abera B."/>
            <person name="Abreu J."/>
            <person name="Acer S.C."/>
            <person name="Aftuck L."/>
            <person name="Alexander A."/>
            <person name="An P."/>
            <person name="Anderson E."/>
            <person name="Anderson S."/>
            <person name="Arachi H."/>
            <person name="Azer M."/>
            <person name="Bachantsang P."/>
            <person name="Barry A."/>
            <person name="Bayul T."/>
            <person name="Berlin A."/>
            <person name="Bessette D."/>
            <person name="Bloom T."/>
            <person name="Blye J."/>
            <person name="Boguslavskiy L."/>
            <person name="Bonnet C."/>
            <person name="Boukhgalter B."/>
            <person name="Bourzgui I."/>
            <person name="Brown A."/>
            <person name="Cahill P."/>
            <person name="Channer S."/>
            <person name="Cheshatsang Y."/>
            <person name="Chuda L."/>
            <person name="Citroen M."/>
            <person name="Collymore A."/>
            <person name="Cooke P."/>
            <person name="Costello M."/>
            <person name="D'Aco K."/>
            <person name="Daza R."/>
            <person name="De Haan G."/>
            <person name="DeGray S."/>
            <person name="DeMaso C."/>
            <person name="Dhargay N."/>
            <person name="Dooley K."/>
            <person name="Dooley E."/>
            <person name="Doricent M."/>
            <person name="Dorje P."/>
            <person name="Dorjee K."/>
            <person name="Dupes A."/>
            <person name="Elong R."/>
            <person name="Falk J."/>
            <person name="Farina A."/>
            <person name="Faro S."/>
            <person name="Ferguson D."/>
            <person name="Fisher S."/>
            <person name="Foley C.D."/>
            <person name="Franke A."/>
            <person name="Friedrich D."/>
            <person name="Gadbois L."/>
            <person name="Gearin G."/>
            <person name="Gearin C.R."/>
            <person name="Giannoukos G."/>
            <person name="Goode T."/>
            <person name="Graham J."/>
            <person name="Grandbois E."/>
            <person name="Grewal S."/>
            <person name="Gyaltsen K."/>
            <person name="Hafez N."/>
            <person name="Hagos B."/>
            <person name="Hall J."/>
            <person name="Henson C."/>
            <person name="Hollinger A."/>
            <person name="Honan T."/>
            <person name="Huard M.D."/>
            <person name="Hughes L."/>
            <person name="Hurhula B."/>
            <person name="Husby M.E."/>
            <person name="Kamat A."/>
            <person name="Kanga B."/>
            <person name="Kashin S."/>
            <person name="Khazanovich D."/>
            <person name="Kisner P."/>
            <person name="Lance K."/>
            <person name="Lara M."/>
            <person name="Lee W."/>
            <person name="Lennon N."/>
            <person name="Letendre F."/>
            <person name="LeVine R."/>
            <person name="Lipovsky A."/>
            <person name="Liu X."/>
            <person name="Liu J."/>
            <person name="Liu S."/>
            <person name="Lokyitsang T."/>
            <person name="Lokyitsang Y."/>
            <person name="Lubonja R."/>
            <person name="Lui A."/>
            <person name="MacDonald P."/>
            <person name="Magnisalis V."/>
            <person name="Maru K."/>
            <person name="Matthews C."/>
            <person name="McCusker W."/>
            <person name="McDonough S."/>
            <person name="Mehta T."/>
            <person name="Meldrim J."/>
            <person name="Meneus L."/>
            <person name="Mihai O."/>
            <person name="Mihalev A."/>
            <person name="Mihova T."/>
            <person name="Mittelman R."/>
            <person name="Mlenga V."/>
            <person name="Montmayeur A."/>
            <person name="Mulrain L."/>
            <person name="Navidi A."/>
            <person name="Naylor J."/>
            <person name="Negash T."/>
            <person name="Nguyen T."/>
            <person name="Nguyen N."/>
            <person name="Nicol R."/>
            <person name="Norbu C."/>
            <person name="Norbu N."/>
            <person name="Novod N."/>
            <person name="O'Neill B."/>
            <person name="Osman S."/>
            <person name="Markiewicz E."/>
            <person name="Oyono O.L."/>
            <person name="Patti C."/>
            <person name="Phunkhang P."/>
            <person name="Pierre F."/>
            <person name="Priest M."/>
            <person name="Raghuraman S."/>
            <person name="Rege F."/>
            <person name="Reyes R."/>
            <person name="Rise C."/>
            <person name="Rogov P."/>
            <person name="Ross K."/>
            <person name="Ryan E."/>
            <person name="Settipalli S."/>
            <person name="Shea T."/>
            <person name="Sherpa N."/>
            <person name="Shi L."/>
            <person name="Shih D."/>
            <person name="Sparrow T."/>
            <person name="Spaulding J."/>
            <person name="Stalker J."/>
            <person name="Stange-Thomann N."/>
            <person name="Stavropoulos S."/>
            <person name="Stone C."/>
            <person name="Strader C."/>
            <person name="Tesfaye S."/>
            <person name="Thomson T."/>
            <person name="Thoulutsang Y."/>
            <person name="Thoulutsang D."/>
            <person name="Topham K."/>
            <person name="Topping I."/>
            <person name="Tsamla T."/>
            <person name="Vassiliev H."/>
            <person name="Vo A."/>
            <person name="Wangchuk T."/>
            <person name="Wangdi T."/>
            <person name="Weiand M."/>
            <person name="Wilkinson J."/>
            <person name="Wilson A."/>
            <person name="Yadav S."/>
            <person name="Young G."/>
            <person name="Yu Q."/>
            <person name="Zembek L."/>
            <person name="Zhong D."/>
            <person name="Zimmer A."/>
            <person name="Zwirko Z."/>
            <person name="Jaffe D.B."/>
            <person name="Alvarez P."/>
            <person name="Brockman W."/>
            <person name="Butler J."/>
            <person name="Chin C."/>
            <person name="Gnerre S."/>
            <person name="Grabherr M."/>
            <person name="Kleber M."/>
            <person name="Mauceli E."/>
            <person name="MacCallum I."/>
        </authorList>
    </citation>
    <scope>NUCLEOTIDE SEQUENCE [LARGE SCALE GENOMIC DNA]</scope>
    <source>
        <strain evidence="3">Tucson 14030-0811.24</strain>
    </source>
</reference>
<dbReference type="InParanoid" id="B4NR90"/>
<name>B4NR90_DROWI</name>
<dbReference type="AlphaFoldDB" id="B4NR90"/>
<evidence type="ECO:0000313" key="2">
    <source>
        <dbReference type="EMBL" id="EDW86879.2"/>
    </source>
</evidence>
<evidence type="ECO:0000256" key="1">
    <source>
        <dbReference type="SAM" id="SignalP"/>
    </source>
</evidence>
<sequence length="222" mass="25210">MMMVLIVWLVMILGVIVSLSEAYNLPLPMRRNIIKVRASGFLPFESDLLLPLGILRQLQHAQDRASRSRHVLPHQHRTTKLKKKPKQQVRLERTKSLPDMQMYNLIDDDGELLLNLRVHNDGVKGAHGADKDPHTDTDVVPAAASFRNSIINDNDNGNESPWLPSKWRPTTERSAMAMGVALGMGFTSSSPKPLPLHQYLTSNHLNEAERRSFKPQKVWPYK</sequence>
<dbReference type="OrthoDB" id="8002565at2759"/>
<proteinExistence type="predicted"/>
<dbReference type="Proteomes" id="UP000007798">
    <property type="component" value="Unassembled WGS sequence"/>
</dbReference>
<gene>
    <name evidence="2" type="primary">Dwil\GK18058</name>
    <name evidence="2" type="ORF">Dwil_GK18058</name>
</gene>
<protein>
    <submittedName>
        <fullName evidence="2">Uncharacterized protein</fullName>
    </submittedName>
</protein>
<keyword evidence="1" id="KW-0732">Signal</keyword>
<keyword evidence="3" id="KW-1185">Reference proteome</keyword>